<feature type="compositionally biased region" description="Polar residues" evidence="1">
    <location>
        <begin position="64"/>
        <end position="73"/>
    </location>
</feature>
<name>A0ABT3N2G4_9GAMM</name>
<dbReference type="Proteomes" id="UP001209854">
    <property type="component" value="Unassembled WGS sequence"/>
</dbReference>
<feature type="region of interest" description="Disordered" evidence="1">
    <location>
        <begin position="54"/>
        <end position="82"/>
    </location>
</feature>
<evidence type="ECO:0000256" key="1">
    <source>
        <dbReference type="SAM" id="MobiDB-lite"/>
    </source>
</evidence>
<comment type="caution">
    <text evidence="3">The sequence shown here is derived from an EMBL/GenBank/DDBJ whole genome shotgun (WGS) entry which is preliminary data.</text>
</comment>
<sequence>MNVKRQVKWMSGAALSILFTFVMPVQADTSNKKPMILAGPIGKSSSASARITLVIPPRPDKAQRSTARQTTSEKSSEKTGQK</sequence>
<keyword evidence="2" id="KW-0732">Signal</keyword>
<evidence type="ECO:0000313" key="3">
    <source>
        <dbReference type="EMBL" id="MCW7555825.1"/>
    </source>
</evidence>
<gene>
    <name evidence="3" type="ORF">NX722_25000</name>
</gene>
<feature type="signal peptide" evidence="2">
    <location>
        <begin position="1"/>
        <end position="27"/>
    </location>
</feature>
<protein>
    <submittedName>
        <fullName evidence="3">Uncharacterized protein</fullName>
    </submittedName>
</protein>
<dbReference type="RefSeq" id="WP_262565565.1">
    <property type="nucleotide sequence ID" value="NZ_JAPFCC010000001.1"/>
</dbReference>
<feature type="chain" id="PRO_5046861730" evidence="2">
    <location>
        <begin position="28"/>
        <end position="82"/>
    </location>
</feature>
<proteinExistence type="predicted"/>
<evidence type="ECO:0000256" key="2">
    <source>
        <dbReference type="SAM" id="SignalP"/>
    </source>
</evidence>
<dbReference type="EMBL" id="JAPFCC010000001">
    <property type="protein sequence ID" value="MCW7555825.1"/>
    <property type="molecule type" value="Genomic_DNA"/>
</dbReference>
<evidence type="ECO:0000313" key="4">
    <source>
        <dbReference type="Proteomes" id="UP001209854"/>
    </source>
</evidence>
<organism evidence="3 4">
    <name type="scientific">Endozoicomonas gorgoniicola</name>
    <dbReference type="NCBI Taxonomy" id="1234144"/>
    <lineage>
        <taxon>Bacteria</taxon>
        <taxon>Pseudomonadati</taxon>
        <taxon>Pseudomonadota</taxon>
        <taxon>Gammaproteobacteria</taxon>
        <taxon>Oceanospirillales</taxon>
        <taxon>Endozoicomonadaceae</taxon>
        <taxon>Endozoicomonas</taxon>
    </lineage>
</organism>
<keyword evidence="4" id="KW-1185">Reference proteome</keyword>
<reference evidence="3 4" key="1">
    <citation type="submission" date="2022-10" db="EMBL/GenBank/DDBJ databases">
        <title>High-quality genome sequences of two octocoral-associated bacteria, Endozoicomonas euniceicola EF212 and Endozoicomonas gorgoniicola PS125.</title>
        <authorList>
            <person name="Chiou Y.-J."/>
            <person name="Chen Y.-H."/>
        </authorList>
    </citation>
    <scope>NUCLEOTIDE SEQUENCE [LARGE SCALE GENOMIC DNA]</scope>
    <source>
        <strain evidence="3 4">PS125</strain>
    </source>
</reference>
<accession>A0ABT3N2G4</accession>